<feature type="region of interest" description="Disordered" evidence="1">
    <location>
        <begin position="267"/>
        <end position="306"/>
    </location>
</feature>
<gene>
    <name evidence="2" type="ORF">AA0115_g2689</name>
</gene>
<dbReference type="EMBL" id="PDXB01000005">
    <property type="protein sequence ID" value="RYN34437.1"/>
    <property type="molecule type" value="Genomic_DNA"/>
</dbReference>
<feature type="compositionally biased region" description="Polar residues" evidence="1">
    <location>
        <begin position="61"/>
        <end position="81"/>
    </location>
</feature>
<dbReference type="AlphaFoldDB" id="A0AB37WSN2"/>
<name>A0AB37WSN2_9PLEO</name>
<protein>
    <submittedName>
        <fullName evidence="2">Uncharacterized protein</fullName>
    </submittedName>
</protein>
<organism evidence="2 3">
    <name type="scientific">Alternaria tenuissima</name>
    <dbReference type="NCBI Taxonomy" id="119927"/>
    <lineage>
        <taxon>Eukaryota</taxon>
        <taxon>Fungi</taxon>
        <taxon>Dikarya</taxon>
        <taxon>Ascomycota</taxon>
        <taxon>Pezizomycotina</taxon>
        <taxon>Dothideomycetes</taxon>
        <taxon>Pleosporomycetidae</taxon>
        <taxon>Pleosporales</taxon>
        <taxon>Pleosporineae</taxon>
        <taxon>Pleosporaceae</taxon>
        <taxon>Alternaria</taxon>
        <taxon>Alternaria sect. Alternaria</taxon>
        <taxon>Alternaria alternata complex</taxon>
    </lineage>
</organism>
<evidence type="ECO:0000313" key="3">
    <source>
        <dbReference type="Proteomes" id="UP000292340"/>
    </source>
</evidence>
<comment type="caution">
    <text evidence="2">The sequence shown here is derived from an EMBL/GenBank/DDBJ whole genome shotgun (WGS) entry which is preliminary data.</text>
</comment>
<sequence>MNNYINPYMGDHGTRNNYHPQARFGGLPHMPNQQVAAQSVGAPGSVQGMPVHSYAQIQSNDPRTLPSQQQMRAQPTSSSGSACGIPPWHPLFNVITVLHDAQSARMNTQNGQQYGPLHPQQQMMMLQEQHRLQQHHFQQYQLQQYHLQQYHLQQHHLQQHHLQQHHLQQQRLHPAVPQQEPILHPAVPQQERMLHPAVPQQERMLHLAAPQQQQYQWYTYAQPPQLVPQEQPTPPYSSPALAVSNIATLSDELAAADTTMPEAIPTKKARGRPKKAAPTVLSQEPITEPTGQTKETTSSQVDDADEFDHLPGYFSRSEESELLEWGLQQQAKNRESAEKWSAGSYGESTWDYDLFKESPESPWNYDLERLPRCPSPVGDSMEEV</sequence>
<evidence type="ECO:0000313" key="2">
    <source>
        <dbReference type="EMBL" id="RYN34437.1"/>
    </source>
</evidence>
<feature type="compositionally biased region" description="Polar residues" evidence="1">
    <location>
        <begin position="280"/>
        <end position="301"/>
    </location>
</feature>
<feature type="region of interest" description="Disordered" evidence="1">
    <location>
        <begin position="61"/>
        <end position="83"/>
    </location>
</feature>
<accession>A0AB37WSN2</accession>
<evidence type="ECO:0000256" key="1">
    <source>
        <dbReference type="SAM" id="MobiDB-lite"/>
    </source>
</evidence>
<reference evidence="2" key="1">
    <citation type="submission" date="2017-10" db="EMBL/GenBank/DDBJ databases">
        <authorList>
            <person name="Armitage A.D."/>
            <person name="Barbara D.J."/>
            <person name="Woodhall J.W."/>
            <person name="Sreenivasaprasad S."/>
            <person name="Lane C.R."/>
            <person name="Clarkson J.P."/>
            <person name="Harrison R.J."/>
        </authorList>
    </citation>
    <scope>NUCLEOTIDE SEQUENCE</scope>
    <source>
        <strain evidence="2">FERA 1164</strain>
    </source>
</reference>
<reference evidence="2" key="2">
    <citation type="journal article" date="2019" name="bioRxiv">
        <title>Genomics, evolutionary history and diagnostics of the Alternaria alternata species group including apple and Asian pear pathotypes.</title>
        <authorList>
            <person name="Armitage A.D."/>
            <person name="Cockerton H.M."/>
            <person name="Sreenivasaprasad S."/>
            <person name="Woodhall J.W."/>
            <person name="Lane C.R."/>
            <person name="Harrison R.J."/>
            <person name="Clarkson J.P."/>
        </authorList>
    </citation>
    <scope>NUCLEOTIDE SEQUENCE</scope>
    <source>
        <strain evidence="2">FERA 1164</strain>
    </source>
</reference>
<proteinExistence type="predicted"/>
<dbReference type="Proteomes" id="UP000292340">
    <property type="component" value="Unassembled WGS sequence"/>
</dbReference>